<evidence type="ECO:0000256" key="4">
    <source>
        <dbReference type="ARBA" id="ARBA00022989"/>
    </source>
</evidence>
<keyword evidence="4 8" id="KW-1133">Transmembrane helix</keyword>
<dbReference type="PANTHER" id="PTHR21143">
    <property type="entry name" value="INVERTEBRATE GUSTATORY RECEPTOR"/>
    <property type="match status" value="1"/>
</dbReference>
<evidence type="ECO:0000256" key="6">
    <source>
        <dbReference type="ARBA" id="ARBA00023170"/>
    </source>
</evidence>
<proteinExistence type="inferred from homology"/>
<evidence type="ECO:0000256" key="1">
    <source>
        <dbReference type="ARBA" id="ARBA00004651"/>
    </source>
</evidence>
<dbReference type="Pfam" id="PF08395">
    <property type="entry name" value="7tm_7"/>
    <property type="match status" value="1"/>
</dbReference>
<keyword evidence="5 8" id="KW-0472">Membrane</keyword>
<keyword evidence="6 8" id="KW-0675">Receptor</keyword>
<evidence type="ECO:0000256" key="3">
    <source>
        <dbReference type="ARBA" id="ARBA00022692"/>
    </source>
</evidence>
<dbReference type="GO" id="GO:0030424">
    <property type="term" value="C:axon"/>
    <property type="evidence" value="ECO:0007669"/>
    <property type="project" value="TreeGrafter"/>
</dbReference>
<dbReference type="PANTHER" id="PTHR21143:SF123">
    <property type="entry name" value="GUSTATORY RECEPTOR FOR SUGAR TASTE 43A-RELATED"/>
    <property type="match status" value="1"/>
</dbReference>
<accession>A0A9N9TW47</accession>
<protein>
    <recommendedName>
        <fullName evidence="8">Gustatory receptor</fullName>
    </recommendedName>
</protein>
<comment type="subcellular location">
    <subcellularLocation>
        <location evidence="1 8">Cell membrane</location>
        <topology evidence="1 8">Multi-pass membrane protein</topology>
    </subcellularLocation>
</comment>
<dbReference type="InterPro" id="IPR013604">
    <property type="entry name" value="7TM_chemorcpt"/>
</dbReference>
<comment type="function">
    <text evidence="8">Gustatory receptor which mediates acceptance or avoidance behavior, depending on its substrates.</text>
</comment>
<comment type="similarity">
    <text evidence="8">Belongs to the insect chemoreceptor superfamily. Gustatory receptor (GR) family.</text>
</comment>
<keyword evidence="2 8" id="KW-1003">Cell membrane</keyword>
<dbReference type="Proteomes" id="UP001153712">
    <property type="component" value="Chromosome 7"/>
</dbReference>
<dbReference type="GO" id="GO:0030425">
    <property type="term" value="C:dendrite"/>
    <property type="evidence" value="ECO:0007669"/>
    <property type="project" value="TreeGrafter"/>
</dbReference>
<dbReference type="GO" id="GO:0007165">
    <property type="term" value="P:signal transduction"/>
    <property type="evidence" value="ECO:0007669"/>
    <property type="project" value="UniProtKB-KW"/>
</dbReference>
<evidence type="ECO:0000313" key="10">
    <source>
        <dbReference type="Proteomes" id="UP001153712"/>
    </source>
</evidence>
<dbReference type="GO" id="GO:0008049">
    <property type="term" value="P:male courtship behavior"/>
    <property type="evidence" value="ECO:0007669"/>
    <property type="project" value="TreeGrafter"/>
</dbReference>
<organism evidence="9 10">
    <name type="scientific">Phyllotreta striolata</name>
    <name type="common">Striped flea beetle</name>
    <name type="synonym">Crioceris striolata</name>
    <dbReference type="NCBI Taxonomy" id="444603"/>
    <lineage>
        <taxon>Eukaryota</taxon>
        <taxon>Metazoa</taxon>
        <taxon>Ecdysozoa</taxon>
        <taxon>Arthropoda</taxon>
        <taxon>Hexapoda</taxon>
        <taxon>Insecta</taxon>
        <taxon>Pterygota</taxon>
        <taxon>Neoptera</taxon>
        <taxon>Endopterygota</taxon>
        <taxon>Coleoptera</taxon>
        <taxon>Polyphaga</taxon>
        <taxon>Cucujiformia</taxon>
        <taxon>Chrysomeloidea</taxon>
        <taxon>Chrysomelidae</taxon>
        <taxon>Galerucinae</taxon>
        <taxon>Alticini</taxon>
        <taxon>Phyllotreta</taxon>
    </lineage>
</organism>
<evidence type="ECO:0000256" key="7">
    <source>
        <dbReference type="ARBA" id="ARBA00023224"/>
    </source>
</evidence>
<feature type="transmembrane region" description="Helical" evidence="8">
    <location>
        <begin position="183"/>
        <end position="203"/>
    </location>
</feature>
<keyword evidence="7 8" id="KW-0807">Transducer</keyword>
<dbReference type="GO" id="GO:0050909">
    <property type="term" value="P:sensory perception of taste"/>
    <property type="evidence" value="ECO:0007669"/>
    <property type="project" value="InterPro"/>
</dbReference>
<feature type="transmembrane region" description="Helical" evidence="8">
    <location>
        <begin position="388"/>
        <end position="405"/>
    </location>
</feature>
<dbReference type="EMBL" id="OU900100">
    <property type="protein sequence ID" value="CAG9863981.1"/>
    <property type="molecule type" value="Genomic_DNA"/>
</dbReference>
<evidence type="ECO:0000313" key="9">
    <source>
        <dbReference type="EMBL" id="CAG9863981.1"/>
    </source>
</evidence>
<name>A0A9N9TW47_PHYSR</name>
<keyword evidence="10" id="KW-1185">Reference proteome</keyword>
<evidence type="ECO:0000256" key="8">
    <source>
        <dbReference type="RuleBase" id="RU363108"/>
    </source>
</evidence>
<dbReference type="AlphaFoldDB" id="A0A9N9TW47"/>
<keyword evidence="3 8" id="KW-0812">Transmembrane</keyword>
<dbReference type="GO" id="GO:0007635">
    <property type="term" value="P:chemosensory behavior"/>
    <property type="evidence" value="ECO:0007669"/>
    <property type="project" value="TreeGrafter"/>
</dbReference>
<dbReference type="OrthoDB" id="8176814at2759"/>
<reference evidence="9" key="1">
    <citation type="submission" date="2022-01" db="EMBL/GenBank/DDBJ databases">
        <authorList>
            <person name="King R."/>
        </authorList>
    </citation>
    <scope>NUCLEOTIDE SEQUENCE</scope>
</reference>
<feature type="transmembrane region" description="Helical" evidence="8">
    <location>
        <begin position="276"/>
        <end position="297"/>
    </location>
</feature>
<evidence type="ECO:0000256" key="2">
    <source>
        <dbReference type="ARBA" id="ARBA00022475"/>
    </source>
</evidence>
<gene>
    <name evidence="9" type="ORF">PHYEVI_LOCUS10250</name>
</gene>
<evidence type="ECO:0000256" key="5">
    <source>
        <dbReference type="ARBA" id="ARBA00023136"/>
    </source>
</evidence>
<dbReference type="GO" id="GO:0043025">
    <property type="term" value="C:neuronal cell body"/>
    <property type="evidence" value="ECO:0007669"/>
    <property type="project" value="TreeGrafter"/>
</dbReference>
<feature type="transmembrane region" description="Helical" evidence="8">
    <location>
        <begin position="52"/>
        <end position="73"/>
    </location>
</feature>
<feature type="transmembrane region" description="Helical" evidence="8">
    <location>
        <begin position="93"/>
        <end position="113"/>
    </location>
</feature>
<sequence>MHRFLRKMYPRGALAISEENFRVMQPVLACSRAFGLCPVEFKNRGRFFAVRWSWACQVYSLLAPLALCVFTLVDIAYKRSEEVANEKDEKRRYLSVCDVLTIVFIVFCCVVTTPVKTKMLWKICELFNAVEKELVIKCPKKHRTASILSIAAVLLTYTIFYLIDLTWNLFYGKINAVFATPFYLLKYIMLNEILFFCHLVHFVKIRIRYLTKALRAIITRRIFDLSTFRNGEIAMLPPAQTNNDKINNTALRVFDLAKTYRKLHEAVSLLNGGEEITIVVILFCVMLHLIVSPYFLLTELTKNPAERSLSFVGLQFMWVMTHAGKFVIIMETCHYCTSEAEDLFNVAQNLFAEEKVEKTKKALFIFIQQLKMCKIELKVFGLFKLDRSVLTGFVAVITTYLVLLLQS</sequence>
<dbReference type="GO" id="GO:0005886">
    <property type="term" value="C:plasma membrane"/>
    <property type="evidence" value="ECO:0007669"/>
    <property type="project" value="UniProtKB-SubCell"/>
</dbReference>
<feature type="transmembrane region" description="Helical" evidence="8">
    <location>
        <begin position="145"/>
        <end position="163"/>
    </location>
</feature>
<comment type="caution">
    <text evidence="8">Lacks conserved residue(s) required for the propagation of feature annotation.</text>
</comment>